<protein>
    <submittedName>
        <fullName evidence="1">Uncharacterized protein</fullName>
    </submittedName>
</protein>
<comment type="caution">
    <text evidence="1">The sequence shown here is derived from an EMBL/GenBank/DDBJ whole genome shotgun (WGS) entry which is preliminary data.</text>
</comment>
<gene>
    <name evidence="1" type="ORF">Tco_1032677</name>
</gene>
<evidence type="ECO:0000313" key="1">
    <source>
        <dbReference type="EMBL" id="GJT73391.1"/>
    </source>
</evidence>
<reference evidence="1" key="2">
    <citation type="submission" date="2022-01" db="EMBL/GenBank/DDBJ databases">
        <authorList>
            <person name="Yamashiro T."/>
            <person name="Shiraishi A."/>
            <person name="Satake H."/>
            <person name="Nakayama K."/>
        </authorList>
    </citation>
    <scope>NUCLEOTIDE SEQUENCE</scope>
</reference>
<organism evidence="1 2">
    <name type="scientific">Tanacetum coccineum</name>
    <dbReference type="NCBI Taxonomy" id="301880"/>
    <lineage>
        <taxon>Eukaryota</taxon>
        <taxon>Viridiplantae</taxon>
        <taxon>Streptophyta</taxon>
        <taxon>Embryophyta</taxon>
        <taxon>Tracheophyta</taxon>
        <taxon>Spermatophyta</taxon>
        <taxon>Magnoliopsida</taxon>
        <taxon>eudicotyledons</taxon>
        <taxon>Gunneridae</taxon>
        <taxon>Pentapetalae</taxon>
        <taxon>asterids</taxon>
        <taxon>campanulids</taxon>
        <taxon>Asterales</taxon>
        <taxon>Asteraceae</taxon>
        <taxon>Asteroideae</taxon>
        <taxon>Anthemideae</taxon>
        <taxon>Anthemidinae</taxon>
        <taxon>Tanacetum</taxon>
    </lineage>
</organism>
<name>A0ABQ5GDX9_9ASTR</name>
<evidence type="ECO:0000313" key="2">
    <source>
        <dbReference type="Proteomes" id="UP001151760"/>
    </source>
</evidence>
<sequence length="299" mass="34031">MGIRHAKAPNPRGKAFDETRAEFIEALKKEGSVSEGISRVTDLWNDWRRGKNGMVGELDKPRPYFWQPIGEEASNRNSISKSPPLKEGNHIAPVTYHKGTTPQHLVVIKKLRFFERDVRSGWIRISPLVGFLGKSPGHWPRNSFGDHYKVMIFLKNVRISILDHRRSNSTSLLLGRTTMLVLTKPKKSGRVAKWAIKLGEHDIVFRGMGAVSVRHSDYCMSQDGIPFLDLRKVDLRRLAILLRLMTLQTTFYSCQRELRKEDLLICLGIRGVDGEMLIFSGGCFWFKVMVWLEVGNGGS</sequence>
<proteinExistence type="predicted"/>
<reference evidence="1" key="1">
    <citation type="journal article" date="2022" name="Int. J. Mol. Sci.">
        <title>Draft Genome of Tanacetum Coccineum: Genomic Comparison of Closely Related Tanacetum-Family Plants.</title>
        <authorList>
            <person name="Yamashiro T."/>
            <person name="Shiraishi A."/>
            <person name="Nakayama K."/>
            <person name="Satake H."/>
        </authorList>
    </citation>
    <scope>NUCLEOTIDE SEQUENCE</scope>
</reference>
<dbReference type="EMBL" id="BQNB010018348">
    <property type="protein sequence ID" value="GJT73391.1"/>
    <property type="molecule type" value="Genomic_DNA"/>
</dbReference>
<accession>A0ABQ5GDX9</accession>
<keyword evidence="2" id="KW-1185">Reference proteome</keyword>
<dbReference type="Proteomes" id="UP001151760">
    <property type="component" value="Unassembled WGS sequence"/>
</dbReference>